<keyword evidence="2" id="KW-1003">Cell membrane</keyword>
<name>A0A7C6A970_UNCW3</name>
<dbReference type="GO" id="GO:0005886">
    <property type="term" value="C:plasma membrane"/>
    <property type="evidence" value="ECO:0007669"/>
    <property type="project" value="UniProtKB-SubCell"/>
</dbReference>
<keyword evidence="3" id="KW-0997">Cell inner membrane</keyword>
<evidence type="ECO:0000256" key="5">
    <source>
        <dbReference type="ARBA" id="ARBA00023136"/>
    </source>
</evidence>
<dbReference type="PANTHER" id="PTHR30606">
    <property type="entry name" value="LIPID A BIOSYNTHESIS LAUROYL ACYLTRANSFERASE"/>
    <property type="match status" value="1"/>
</dbReference>
<keyword evidence="7" id="KW-1133">Transmembrane helix</keyword>
<evidence type="ECO:0000256" key="6">
    <source>
        <dbReference type="ARBA" id="ARBA00023315"/>
    </source>
</evidence>
<dbReference type="GO" id="GO:0009247">
    <property type="term" value="P:glycolipid biosynthetic process"/>
    <property type="evidence" value="ECO:0007669"/>
    <property type="project" value="UniProtKB-ARBA"/>
</dbReference>
<accession>A0A7C6A970</accession>
<dbReference type="CDD" id="cd07984">
    <property type="entry name" value="LPLAT_LABLAT-like"/>
    <property type="match status" value="1"/>
</dbReference>
<proteinExistence type="predicted"/>
<dbReference type="Pfam" id="PF03279">
    <property type="entry name" value="Lip_A_acyltrans"/>
    <property type="match status" value="1"/>
</dbReference>
<dbReference type="InterPro" id="IPR004960">
    <property type="entry name" value="LipA_acyltrans"/>
</dbReference>
<evidence type="ECO:0008006" key="9">
    <source>
        <dbReference type="Google" id="ProtNLM"/>
    </source>
</evidence>
<protein>
    <recommendedName>
        <fullName evidence="9">Lipid A biosynthesis acyltransferase</fullName>
    </recommendedName>
</protein>
<keyword evidence="6" id="KW-0012">Acyltransferase</keyword>
<evidence type="ECO:0000256" key="4">
    <source>
        <dbReference type="ARBA" id="ARBA00022679"/>
    </source>
</evidence>
<organism evidence="8">
    <name type="scientific">candidate division WOR-3 bacterium</name>
    <dbReference type="NCBI Taxonomy" id="2052148"/>
    <lineage>
        <taxon>Bacteria</taxon>
        <taxon>Bacteria division WOR-3</taxon>
    </lineage>
</organism>
<evidence type="ECO:0000256" key="2">
    <source>
        <dbReference type="ARBA" id="ARBA00022475"/>
    </source>
</evidence>
<dbReference type="PANTHER" id="PTHR30606:SF10">
    <property type="entry name" value="PHOSPHATIDYLINOSITOL MANNOSIDE ACYLTRANSFERASE"/>
    <property type="match status" value="1"/>
</dbReference>
<comment type="caution">
    <text evidence="8">The sequence shown here is derived from an EMBL/GenBank/DDBJ whole genome shotgun (WGS) entry which is preliminary data.</text>
</comment>
<gene>
    <name evidence="8" type="ORF">ENW73_05830</name>
</gene>
<feature type="transmembrane region" description="Helical" evidence="7">
    <location>
        <begin position="20"/>
        <end position="44"/>
    </location>
</feature>
<reference evidence="8" key="1">
    <citation type="journal article" date="2020" name="mSystems">
        <title>Genome- and Community-Level Interaction Insights into Carbon Utilization and Element Cycling Functions of Hydrothermarchaeota in Hydrothermal Sediment.</title>
        <authorList>
            <person name="Zhou Z."/>
            <person name="Liu Y."/>
            <person name="Xu W."/>
            <person name="Pan J."/>
            <person name="Luo Z.H."/>
            <person name="Li M."/>
        </authorList>
    </citation>
    <scope>NUCLEOTIDE SEQUENCE [LARGE SCALE GENOMIC DNA]</scope>
    <source>
        <strain evidence="8">SpSt-876</strain>
    </source>
</reference>
<sequence>MRNNQERVRLKIRLMPLATLLQVFLPRWFTVYLARLLGIIYFFLAKKRRWLIYENMQHILGSGVTPKEIRRRTLRLFINYSICLTDLLRAPLLQREKLLSMVQFDGEKNFKQVIAKGKGVVLITAHIGNWDLAGVFLSRLGYKLVAVVEPIPQGVTQAMNRYRGIGGMELIPLTEKNSMEQVLEQKKILVLLADRDLTGRGLVLPCFDAKRSFPKGPAAFALKYEVPIILGYFVLNPKKGRPYLGVIEPEFHFQRCGDYKEDVFNLTQLIAQRINKLISEYPCQWFVFKADWIKS</sequence>
<keyword evidence="5 7" id="KW-0472">Membrane</keyword>
<keyword evidence="7" id="KW-0812">Transmembrane</keyword>
<dbReference type="EMBL" id="DTLI01000140">
    <property type="protein sequence ID" value="HHS52370.1"/>
    <property type="molecule type" value="Genomic_DNA"/>
</dbReference>
<comment type="subcellular location">
    <subcellularLocation>
        <location evidence="1">Cell inner membrane</location>
    </subcellularLocation>
</comment>
<evidence type="ECO:0000256" key="3">
    <source>
        <dbReference type="ARBA" id="ARBA00022519"/>
    </source>
</evidence>
<evidence type="ECO:0000256" key="1">
    <source>
        <dbReference type="ARBA" id="ARBA00004533"/>
    </source>
</evidence>
<evidence type="ECO:0000313" key="8">
    <source>
        <dbReference type="EMBL" id="HHS52370.1"/>
    </source>
</evidence>
<dbReference type="AlphaFoldDB" id="A0A7C6A970"/>
<evidence type="ECO:0000256" key="7">
    <source>
        <dbReference type="SAM" id="Phobius"/>
    </source>
</evidence>
<keyword evidence="4" id="KW-0808">Transferase</keyword>
<dbReference type="GO" id="GO:0016746">
    <property type="term" value="F:acyltransferase activity"/>
    <property type="evidence" value="ECO:0007669"/>
    <property type="project" value="UniProtKB-KW"/>
</dbReference>